<dbReference type="SUPFAM" id="SSF51905">
    <property type="entry name" value="FAD/NAD(P)-binding domain"/>
    <property type="match status" value="1"/>
</dbReference>
<comment type="caution">
    <text evidence="6">The sequence shown here is derived from an EMBL/GenBank/DDBJ whole genome shotgun (WGS) entry which is preliminary data.</text>
</comment>
<keyword evidence="7" id="KW-1185">Reference proteome</keyword>
<reference evidence="6 7" key="1">
    <citation type="submission" date="2020-11" db="EMBL/GenBank/DDBJ databases">
        <authorList>
            <person name="Peeters C."/>
        </authorList>
    </citation>
    <scope>NUCLEOTIDE SEQUENCE [LARGE SCALE GENOMIC DNA]</scope>
    <source>
        <strain evidence="6 7">LMG 7974</strain>
    </source>
</reference>
<evidence type="ECO:0000259" key="4">
    <source>
        <dbReference type="Pfam" id="PF03486"/>
    </source>
</evidence>
<gene>
    <name evidence="6" type="ORF">LMG7974_00018</name>
</gene>
<dbReference type="InterPro" id="IPR057661">
    <property type="entry name" value="RsdA/BaiN/AoA(So)_Rossmann"/>
</dbReference>
<name>A0ABN7K285_9BACT</name>
<evidence type="ECO:0008006" key="8">
    <source>
        <dbReference type="Google" id="ProtNLM"/>
    </source>
</evidence>
<comment type="cofactor">
    <cofactor evidence="1">
        <name>FAD</name>
        <dbReference type="ChEBI" id="CHEBI:57692"/>
    </cofactor>
</comment>
<dbReference type="InterPro" id="IPR004792">
    <property type="entry name" value="BaiN-like"/>
</dbReference>
<protein>
    <recommendedName>
        <fullName evidence="8">Aminoacetone oxidase family FAD-binding enzyme</fullName>
    </recommendedName>
</protein>
<dbReference type="RefSeq" id="WP_229931847.1">
    <property type="nucleotide sequence ID" value="NZ_CAJHOF010000001.1"/>
</dbReference>
<evidence type="ECO:0000259" key="5">
    <source>
        <dbReference type="Pfam" id="PF22780"/>
    </source>
</evidence>
<accession>A0ABN7K285</accession>
<dbReference type="Pfam" id="PF22780">
    <property type="entry name" value="HI0933_like_1st"/>
    <property type="match status" value="1"/>
</dbReference>
<evidence type="ECO:0000256" key="3">
    <source>
        <dbReference type="ARBA" id="ARBA00022827"/>
    </source>
</evidence>
<dbReference type="PANTHER" id="PTHR42887:SF2">
    <property type="entry name" value="OS12G0638800 PROTEIN"/>
    <property type="match status" value="1"/>
</dbReference>
<sequence length="379" mass="42282">MKIYENLIIGGGASGLYLASLLNAKTTLILEKNAKCGLKILASGGGRCNVTNQNISPKNYLANENFIYNVLLKFNYKKTLEIFKNLNFSLEKKTQFYCKSGSKDVLNTLLNAIKCEILTNHEVTHVSKNLKNNTFEITSTKEKFYCKNLIIATGGISYKKLGATGLGYEIAKNFNLEIITPCPALVGFSVQKDEFWFKNLSGVSLDSIISVNDRFFKDKVLFTHKGISGPAVLNASLFWKKGKISINFAPKINIKNLKNSKKQVSTLMQLPKNFTKEFLHSQNLSDKPYDNFSTDEKAKFNKIFNYEFAPAGNFGFEKAEITKGGISTDELSENFESKKVSNLYFIGEVLDVNGMLGGYNLHFAFASANIASQKINLNL</sequence>
<dbReference type="Gene3D" id="2.40.30.10">
    <property type="entry name" value="Translation factors"/>
    <property type="match status" value="1"/>
</dbReference>
<dbReference type="InterPro" id="IPR055178">
    <property type="entry name" value="RsdA/BaiN/AoA(So)-like_dom"/>
</dbReference>
<evidence type="ECO:0000313" key="6">
    <source>
        <dbReference type="EMBL" id="CAD7286656.1"/>
    </source>
</evidence>
<keyword evidence="3" id="KW-0274">FAD</keyword>
<dbReference type="EMBL" id="CAJHOF010000001">
    <property type="protein sequence ID" value="CAD7286656.1"/>
    <property type="molecule type" value="Genomic_DNA"/>
</dbReference>
<proteinExistence type="predicted"/>
<dbReference type="Proteomes" id="UP000789803">
    <property type="component" value="Unassembled WGS sequence"/>
</dbReference>
<dbReference type="PANTHER" id="PTHR42887">
    <property type="entry name" value="OS12G0638800 PROTEIN"/>
    <property type="match status" value="1"/>
</dbReference>
<feature type="domain" description="RsdA/BaiN/AoA(So)-like Rossmann fold-like" evidence="4">
    <location>
        <begin position="6"/>
        <end position="373"/>
    </location>
</feature>
<keyword evidence="2" id="KW-0285">Flavoprotein</keyword>
<dbReference type="SUPFAM" id="SSF160996">
    <property type="entry name" value="HI0933 insert domain-like"/>
    <property type="match status" value="1"/>
</dbReference>
<evidence type="ECO:0000313" key="7">
    <source>
        <dbReference type="Proteomes" id="UP000789803"/>
    </source>
</evidence>
<evidence type="ECO:0000256" key="1">
    <source>
        <dbReference type="ARBA" id="ARBA00001974"/>
    </source>
</evidence>
<dbReference type="InterPro" id="IPR023166">
    <property type="entry name" value="BaiN-like_dom_sf"/>
</dbReference>
<dbReference type="Gene3D" id="3.50.50.60">
    <property type="entry name" value="FAD/NAD(P)-binding domain"/>
    <property type="match status" value="1"/>
</dbReference>
<dbReference type="NCBIfam" id="TIGR00275">
    <property type="entry name" value="aminoacetone oxidase family FAD-binding enzyme"/>
    <property type="match status" value="1"/>
</dbReference>
<feature type="domain" description="RsdA/BaiN/AoA(So)-like insert" evidence="5">
    <location>
        <begin position="183"/>
        <end position="321"/>
    </location>
</feature>
<dbReference type="Gene3D" id="1.10.8.260">
    <property type="entry name" value="HI0933 insert domain-like"/>
    <property type="match status" value="1"/>
</dbReference>
<dbReference type="Pfam" id="PF03486">
    <property type="entry name" value="HI0933_like"/>
    <property type="match status" value="1"/>
</dbReference>
<dbReference type="InterPro" id="IPR036188">
    <property type="entry name" value="FAD/NAD-bd_sf"/>
</dbReference>
<organism evidence="6 7">
    <name type="scientific">Campylobacter majalis</name>
    <dbReference type="NCBI Taxonomy" id="2790656"/>
    <lineage>
        <taxon>Bacteria</taxon>
        <taxon>Pseudomonadati</taxon>
        <taxon>Campylobacterota</taxon>
        <taxon>Epsilonproteobacteria</taxon>
        <taxon>Campylobacterales</taxon>
        <taxon>Campylobacteraceae</taxon>
        <taxon>Campylobacter</taxon>
    </lineage>
</organism>
<evidence type="ECO:0000256" key="2">
    <source>
        <dbReference type="ARBA" id="ARBA00022630"/>
    </source>
</evidence>